<evidence type="ECO:0000259" key="1">
    <source>
        <dbReference type="PROSITE" id="PS50191"/>
    </source>
</evidence>
<dbReference type="PROSITE" id="PS50191">
    <property type="entry name" value="CRAL_TRIO"/>
    <property type="match status" value="1"/>
</dbReference>
<evidence type="ECO:0000313" key="3">
    <source>
        <dbReference type="WBParaSite" id="SMUV_0000097801-mRNA-1"/>
    </source>
</evidence>
<protein>
    <submittedName>
        <fullName evidence="3">CRAL-TRIO domain-containing protein</fullName>
    </submittedName>
</protein>
<dbReference type="CDD" id="cd00170">
    <property type="entry name" value="SEC14"/>
    <property type="match status" value="1"/>
</dbReference>
<dbReference type="Pfam" id="PF00650">
    <property type="entry name" value="CRAL_TRIO"/>
    <property type="match status" value="1"/>
</dbReference>
<sequence>MKAPSTNFGEPLSPQSKKMVNEVRLKITQPIHPNFDTDFNIYRFIMGAERVHKKTADVVDAAAKALNNHLRMRIAMKLDYIPDTPFDENPIFYKQILPKGDILSSTDTTNRLLWFVEYASIDVEALAETIPSSQLIKCQFVQFEHMLRVVNKQEEKTGKLSGLRHVVDLAGYEINPFTMLFVSSGTLTYYTQLLHYENYPELVAPVEMVNIAKWIHFPYKLVRAMMPTGFSDRFRLHDSNFLPALLKDISIEDIPTTLGGKNENIRCQPAKVPTAKDFADPVNPDLLKTLETIHISPKKAKQINIDVTGVDKKLSWYYGTDGDIFFGIFYEPFDDIPPENTIIHSSKQEKDVNTDELEMVFPWIKNAAKIRHEGGNIECSRPGRYWLIFSNKTSWINKRTVHLMIQLSDENCTKRCHVDGTFSTAEPFQTFQL</sequence>
<feature type="domain" description="CRAL-TRIO" evidence="1">
    <location>
        <begin position="90"/>
        <end position="266"/>
    </location>
</feature>
<dbReference type="InterPro" id="IPR036598">
    <property type="entry name" value="GOLD_dom_sf"/>
</dbReference>
<name>A0A0N5AA16_9BILA</name>
<dbReference type="PANTHER" id="PTHR47159">
    <property type="entry name" value="PROTEIN CBG07705-RELATED"/>
    <property type="match status" value="1"/>
</dbReference>
<evidence type="ECO:0000313" key="2">
    <source>
        <dbReference type="Proteomes" id="UP000046393"/>
    </source>
</evidence>
<dbReference type="InterPro" id="IPR058960">
    <property type="entry name" value="Ctg-1-like_C"/>
</dbReference>
<dbReference type="WBParaSite" id="SMUV_0000097801-mRNA-1">
    <property type="protein sequence ID" value="SMUV_0000097801-mRNA-1"/>
    <property type="gene ID" value="SMUV_0000097801"/>
</dbReference>
<dbReference type="Gene3D" id="3.40.525.10">
    <property type="entry name" value="CRAL-TRIO lipid binding domain"/>
    <property type="match status" value="1"/>
</dbReference>
<dbReference type="AlphaFoldDB" id="A0A0N5AA16"/>
<dbReference type="STRING" id="451379.A0A0N5AA16"/>
<dbReference type="Proteomes" id="UP000046393">
    <property type="component" value="Unplaced"/>
</dbReference>
<accession>A0A0N5AA16</accession>
<dbReference type="Gene3D" id="2.60.120.680">
    <property type="entry name" value="GOLD domain"/>
    <property type="match status" value="1"/>
</dbReference>
<dbReference type="SUPFAM" id="SSF52087">
    <property type="entry name" value="CRAL/TRIO domain"/>
    <property type="match status" value="1"/>
</dbReference>
<dbReference type="SUPFAM" id="SSF101576">
    <property type="entry name" value="Supernatant protein factor (SPF), C-terminal domain"/>
    <property type="match status" value="1"/>
</dbReference>
<dbReference type="InterPro" id="IPR053302">
    <property type="entry name" value="CRAL-TRIO_domain"/>
</dbReference>
<dbReference type="SMART" id="SM00516">
    <property type="entry name" value="SEC14"/>
    <property type="match status" value="1"/>
</dbReference>
<reference evidence="3" key="1">
    <citation type="submission" date="2017-02" db="UniProtKB">
        <authorList>
            <consortium name="WormBaseParasite"/>
        </authorList>
    </citation>
    <scope>IDENTIFICATION</scope>
</reference>
<organism evidence="2 3">
    <name type="scientific">Syphacia muris</name>
    <dbReference type="NCBI Taxonomy" id="451379"/>
    <lineage>
        <taxon>Eukaryota</taxon>
        <taxon>Metazoa</taxon>
        <taxon>Ecdysozoa</taxon>
        <taxon>Nematoda</taxon>
        <taxon>Chromadorea</taxon>
        <taxon>Rhabditida</taxon>
        <taxon>Spirurina</taxon>
        <taxon>Oxyuridomorpha</taxon>
        <taxon>Oxyuroidea</taxon>
        <taxon>Oxyuridae</taxon>
        <taxon>Syphacia</taxon>
    </lineage>
</organism>
<dbReference type="PANTHER" id="PTHR47159:SF6">
    <property type="entry name" value="CRAL-TRIO DOMAIN-CONTAINING PROTEIN"/>
    <property type="match status" value="1"/>
</dbReference>
<dbReference type="InterPro" id="IPR036865">
    <property type="entry name" value="CRAL-TRIO_dom_sf"/>
</dbReference>
<dbReference type="Pfam" id="PF25883">
    <property type="entry name" value="F28H7_8_C"/>
    <property type="match status" value="1"/>
</dbReference>
<proteinExistence type="predicted"/>
<keyword evidence="2" id="KW-1185">Reference proteome</keyword>
<dbReference type="InterPro" id="IPR001251">
    <property type="entry name" value="CRAL-TRIO_dom"/>
</dbReference>